<evidence type="ECO:0000313" key="1">
    <source>
        <dbReference type="EnsemblMetazoa" id="SMAR015425-PA"/>
    </source>
</evidence>
<dbReference type="AlphaFoldDB" id="T1JNJ6"/>
<accession>T1JNJ6</accession>
<reference evidence="2" key="1">
    <citation type="submission" date="2011-05" db="EMBL/GenBank/DDBJ databases">
        <authorList>
            <person name="Richards S.R."/>
            <person name="Qu J."/>
            <person name="Jiang H."/>
            <person name="Jhangiani S.N."/>
            <person name="Agravi P."/>
            <person name="Goodspeed R."/>
            <person name="Gross S."/>
            <person name="Mandapat C."/>
            <person name="Jackson L."/>
            <person name="Mathew T."/>
            <person name="Pu L."/>
            <person name="Thornton R."/>
            <person name="Saada N."/>
            <person name="Wilczek-Boney K.B."/>
            <person name="Lee S."/>
            <person name="Kovar C."/>
            <person name="Wu Y."/>
            <person name="Scherer S.E."/>
            <person name="Worley K.C."/>
            <person name="Muzny D.M."/>
            <person name="Gibbs R."/>
        </authorList>
    </citation>
    <scope>NUCLEOTIDE SEQUENCE</scope>
    <source>
        <strain evidence="2">Brora</strain>
    </source>
</reference>
<evidence type="ECO:0000313" key="2">
    <source>
        <dbReference type="Proteomes" id="UP000014500"/>
    </source>
</evidence>
<sequence length="59" mass="7206">MSIVFLSKKIFQAEDSFDLIRKPFCKIDKNWLFTKLERYVQLEKKSGFGHLERDYKINY</sequence>
<dbReference type="EMBL" id="JH429682">
    <property type="status" value="NOT_ANNOTATED_CDS"/>
    <property type="molecule type" value="Genomic_DNA"/>
</dbReference>
<organism evidence="1 2">
    <name type="scientific">Strigamia maritima</name>
    <name type="common">European centipede</name>
    <name type="synonym">Geophilus maritimus</name>
    <dbReference type="NCBI Taxonomy" id="126957"/>
    <lineage>
        <taxon>Eukaryota</taxon>
        <taxon>Metazoa</taxon>
        <taxon>Ecdysozoa</taxon>
        <taxon>Arthropoda</taxon>
        <taxon>Myriapoda</taxon>
        <taxon>Chilopoda</taxon>
        <taxon>Pleurostigmophora</taxon>
        <taxon>Geophilomorpha</taxon>
        <taxon>Linotaeniidae</taxon>
        <taxon>Strigamia</taxon>
    </lineage>
</organism>
<protein>
    <submittedName>
        <fullName evidence="1">Uncharacterized protein</fullName>
    </submittedName>
</protein>
<keyword evidence="2" id="KW-1185">Reference proteome</keyword>
<name>T1JNJ6_STRMM</name>
<dbReference type="EnsemblMetazoa" id="SMAR015425-RA">
    <property type="protein sequence ID" value="SMAR015425-PA"/>
    <property type="gene ID" value="SMAR015425"/>
</dbReference>
<reference evidence="1" key="2">
    <citation type="submission" date="2015-02" db="UniProtKB">
        <authorList>
            <consortium name="EnsemblMetazoa"/>
        </authorList>
    </citation>
    <scope>IDENTIFICATION</scope>
</reference>
<proteinExistence type="predicted"/>
<dbReference type="Proteomes" id="UP000014500">
    <property type="component" value="Unassembled WGS sequence"/>
</dbReference>
<dbReference type="HOGENOM" id="CLU_2963737_0_0_1"/>